<dbReference type="CDD" id="cd00121">
    <property type="entry name" value="MATH"/>
    <property type="match status" value="3"/>
</dbReference>
<feature type="compositionally biased region" description="Acidic residues" evidence="3">
    <location>
        <begin position="413"/>
        <end position="422"/>
    </location>
</feature>
<comment type="pathway">
    <text evidence="1">Protein modification; protein ubiquitination.</text>
</comment>
<evidence type="ECO:0000313" key="6">
    <source>
        <dbReference type="EMBL" id="KAF8720539.1"/>
    </source>
</evidence>
<dbReference type="EMBL" id="JACEFO010001695">
    <property type="protein sequence ID" value="KAF8720539.1"/>
    <property type="molecule type" value="Genomic_DNA"/>
</dbReference>
<feature type="domain" description="BTB" evidence="4">
    <location>
        <begin position="1035"/>
        <end position="1097"/>
    </location>
</feature>
<dbReference type="InterPro" id="IPR045005">
    <property type="entry name" value="BPM1-6"/>
</dbReference>
<evidence type="ECO:0000256" key="2">
    <source>
        <dbReference type="ARBA" id="ARBA00010846"/>
    </source>
</evidence>
<sequence length="1161" mass="128742">MSTPFGRGNADSFYRRDDLGQRGARAAARMAQAGRLGGLPGSPSLSSWLGDALHKIAAAVGGGVSVAKAQPWKAVVGPSVTPPLSNRVIPHNVDHTRSSSHVPVIGLMSSDTFYMSTRPLGVHGLRVHVLVFCPCRPKPYNAGVAGGEREGLPSRSASSIIASTTTGCHTLKIDGYSLTTGTPTGEYLNSHPFTLGGHRWRIRYYPNGTNSEVKDYISIFLCLDEAVAKAVKVQHQCRLEDTEGEHEHPFTLEPVNSFVSNQSWGYDKFIKREELEKSRNLKDDSFTVRCDIVIVNEFLAVEETLVDAPPRFISVPPSSLHKHLGNLLQSEKGADVVFAVGGQTFAAHRCVLAARSPVFSAELFGTMKESNVAGVIHVDDMEAQVFKALLYFTKNTEEDGKEDENDEKTADGKEDEDDEEDVMSQHLLVAADRYNLERLKLIFHSPLASLNPAAAKQAHLERGGRERRLASRNVPSRSASASTVVADNAAGYHDLKIDGFSRIKRIPARVPIKSSAFTVGGHRWRISFFPNGDGARTPIEGCVALFLFLDEDVAEPVTAQFEFAFMGEKRASFFRNRKKEEKLRSLLTVVSSFASRVGFRSSELLFKNTLENYVSKHGSLTIRCDVVVFKEFLGEEPVTPATFVSVPPSDLHRHLSDLLQTEKGADVVFQVGRETFAAHRCLLAARSLVFSAELFGAMRESRTAADVVQVNDMEVPVFRAFLCFLYTDSLPEMRKEDEDVMYQHLLVAADRYDMERLKLLCESKLCEYIDVGTAATILTLAEQHHCHGLKKARTCKRAEPSRLTRAFDRSCLHLKIDTDDDDMVNHFLCRLAGFFLVLFRSCRFRSGLRKALQKLRSRSSSSAIVAGTASGYHILRINNYSRTKVIPNGDCLKLRPFTVGGHRWHIDHHPNGHKWDTKDFISLFLVLDEPAHGSNPNEVKAQHRFRFLDTVAHEEEVDELPPAFMEEEEEVSNYRSHRGSEHLKGDSFAVRCDVVVISEFRAAAAAADDTAAVVSVPPPDLPRHLGELLFTGKGADVVFEVAGETFPAHRCVLAARSPVFAAEFFSAMRESESGVVHIDDMDARVFRALLHFIYTDDFFGEASNGDDGVGEEEEDVMVMAQHLLVAADRYDLGRMPGLSLSLSLSLSLWILVHQKRMKLPA</sequence>
<evidence type="ECO:0000256" key="1">
    <source>
        <dbReference type="ARBA" id="ARBA00004906"/>
    </source>
</evidence>
<dbReference type="InterPro" id="IPR002083">
    <property type="entry name" value="MATH/TRAF_dom"/>
</dbReference>
<dbReference type="InterPro" id="IPR008974">
    <property type="entry name" value="TRAF-like"/>
</dbReference>
<dbReference type="Pfam" id="PF22486">
    <property type="entry name" value="MATH_2"/>
    <property type="match status" value="3"/>
</dbReference>
<evidence type="ECO:0000313" key="7">
    <source>
        <dbReference type="Proteomes" id="UP000636709"/>
    </source>
</evidence>
<feature type="domain" description="MATH" evidence="5">
    <location>
        <begin position="870"/>
        <end position="994"/>
    </location>
</feature>
<feature type="domain" description="MATH" evidence="5">
    <location>
        <begin position="490"/>
        <end position="626"/>
    </location>
</feature>
<dbReference type="SMART" id="SM00225">
    <property type="entry name" value="BTB"/>
    <property type="match status" value="3"/>
</dbReference>
<keyword evidence="7" id="KW-1185">Reference proteome</keyword>
<gene>
    <name evidence="6" type="ORF">HU200_023793</name>
</gene>
<dbReference type="Pfam" id="PF24570">
    <property type="entry name" value="BACK_BPM_SPOP"/>
    <property type="match status" value="1"/>
</dbReference>
<dbReference type="GO" id="GO:0016567">
    <property type="term" value="P:protein ubiquitination"/>
    <property type="evidence" value="ECO:0007669"/>
    <property type="project" value="InterPro"/>
</dbReference>
<dbReference type="InterPro" id="IPR056423">
    <property type="entry name" value="BACK_BPM_SPOP"/>
</dbReference>
<dbReference type="Gene3D" id="6.10.250.3030">
    <property type="match status" value="1"/>
</dbReference>
<dbReference type="SUPFAM" id="SSF54695">
    <property type="entry name" value="POZ domain"/>
    <property type="match status" value="3"/>
</dbReference>
<name>A0A835CBI3_9POAL</name>
<feature type="domain" description="BTB" evidence="4">
    <location>
        <begin position="665"/>
        <end position="734"/>
    </location>
</feature>
<dbReference type="Proteomes" id="UP000636709">
    <property type="component" value="Unassembled WGS sequence"/>
</dbReference>
<dbReference type="Pfam" id="PF00651">
    <property type="entry name" value="BTB"/>
    <property type="match status" value="3"/>
</dbReference>
<feature type="domain" description="MATH" evidence="5">
    <location>
        <begin position="166"/>
        <end position="292"/>
    </location>
</feature>
<evidence type="ECO:0000259" key="5">
    <source>
        <dbReference type="PROSITE" id="PS50144"/>
    </source>
</evidence>
<feature type="region of interest" description="Disordered" evidence="3">
    <location>
        <begin position="397"/>
        <end position="422"/>
    </location>
</feature>
<feature type="domain" description="BTB" evidence="4">
    <location>
        <begin position="334"/>
        <end position="402"/>
    </location>
</feature>
<comment type="caution">
    <text evidence="6">The sequence shown here is derived from an EMBL/GenBank/DDBJ whole genome shotgun (WGS) entry which is preliminary data.</text>
</comment>
<accession>A0A835CBI3</accession>
<dbReference type="Gene3D" id="2.60.210.10">
    <property type="entry name" value="Apoptosis, Tumor Necrosis Factor Receptor Associated Protein 2, Chain A"/>
    <property type="match status" value="3"/>
</dbReference>
<protein>
    <submittedName>
        <fullName evidence="6">Uncharacterized protein</fullName>
    </submittedName>
</protein>
<dbReference type="PROSITE" id="PS50144">
    <property type="entry name" value="MATH"/>
    <property type="match status" value="3"/>
</dbReference>
<comment type="similarity">
    <text evidence="2">Belongs to the Tdpoz family.</text>
</comment>
<dbReference type="InterPro" id="IPR011333">
    <property type="entry name" value="SKP1/BTB/POZ_sf"/>
</dbReference>
<dbReference type="PANTHER" id="PTHR26379">
    <property type="entry name" value="BTB/POZ AND MATH DOMAIN-CONTAINING PROTEIN 1"/>
    <property type="match status" value="1"/>
</dbReference>
<dbReference type="PANTHER" id="PTHR26379:SF429">
    <property type="entry name" value="OS10G0428900 PROTEIN"/>
    <property type="match status" value="1"/>
</dbReference>
<dbReference type="InterPro" id="IPR000210">
    <property type="entry name" value="BTB/POZ_dom"/>
</dbReference>
<dbReference type="PROSITE" id="PS50097">
    <property type="entry name" value="BTB"/>
    <property type="match status" value="3"/>
</dbReference>
<evidence type="ECO:0000259" key="4">
    <source>
        <dbReference type="PROSITE" id="PS50097"/>
    </source>
</evidence>
<dbReference type="AlphaFoldDB" id="A0A835CBI3"/>
<dbReference type="SMART" id="SM00061">
    <property type="entry name" value="MATH"/>
    <property type="match status" value="2"/>
</dbReference>
<dbReference type="SUPFAM" id="SSF49599">
    <property type="entry name" value="TRAF domain-like"/>
    <property type="match status" value="3"/>
</dbReference>
<dbReference type="OrthoDB" id="6437200at2759"/>
<evidence type="ECO:0000256" key="3">
    <source>
        <dbReference type="SAM" id="MobiDB-lite"/>
    </source>
</evidence>
<proteinExistence type="inferred from homology"/>
<dbReference type="Gene3D" id="3.30.710.10">
    <property type="entry name" value="Potassium Channel Kv1.1, Chain A"/>
    <property type="match status" value="3"/>
</dbReference>
<reference evidence="6" key="1">
    <citation type="submission" date="2020-07" db="EMBL/GenBank/DDBJ databases">
        <title>Genome sequence and genetic diversity analysis of an under-domesticated orphan crop, white fonio (Digitaria exilis).</title>
        <authorList>
            <person name="Bennetzen J.L."/>
            <person name="Chen S."/>
            <person name="Ma X."/>
            <person name="Wang X."/>
            <person name="Yssel A.E.J."/>
            <person name="Chaluvadi S.R."/>
            <person name="Johnson M."/>
            <person name="Gangashetty P."/>
            <person name="Hamidou F."/>
            <person name="Sanogo M.D."/>
            <person name="Zwaenepoel A."/>
            <person name="Wallace J."/>
            <person name="Van De Peer Y."/>
            <person name="Van Deynze A."/>
        </authorList>
    </citation>
    <scope>NUCLEOTIDE SEQUENCE</scope>
    <source>
        <tissue evidence="6">Leaves</tissue>
    </source>
</reference>
<organism evidence="6 7">
    <name type="scientific">Digitaria exilis</name>
    <dbReference type="NCBI Taxonomy" id="1010633"/>
    <lineage>
        <taxon>Eukaryota</taxon>
        <taxon>Viridiplantae</taxon>
        <taxon>Streptophyta</taxon>
        <taxon>Embryophyta</taxon>
        <taxon>Tracheophyta</taxon>
        <taxon>Spermatophyta</taxon>
        <taxon>Magnoliopsida</taxon>
        <taxon>Liliopsida</taxon>
        <taxon>Poales</taxon>
        <taxon>Poaceae</taxon>
        <taxon>PACMAD clade</taxon>
        <taxon>Panicoideae</taxon>
        <taxon>Panicodae</taxon>
        <taxon>Paniceae</taxon>
        <taxon>Anthephorinae</taxon>
        <taxon>Digitaria</taxon>
    </lineage>
</organism>